<dbReference type="EMBL" id="SJTG01000001">
    <property type="protein sequence ID" value="TCI12569.1"/>
    <property type="molecule type" value="Genomic_DNA"/>
</dbReference>
<keyword evidence="2" id="KW-1185">Reference proteome</keyword>
<proteinExistence type="predicted"/>
<accession>A0A4R0YYU0</accession>
<evidence type="ECO:0000313" key="1">
    <source>
        <dbReference type="EMBL" id="TCI12569.1"/>
    </source>
</evidence>
<dbReference type="SUPFAM" id="SSF46458">
    <property type="entry name" value="Globin-like"/>
    <property type="match status" value="1"/>
</dbReference>
<evidence type="ECO:0000313" key="2">
    <source>
        <dbReference type="Proteomes" id="UP000291822"/>
    </source>
</evidence>
<dbReference type="InterPro" id="IPR009050">
    <property type="entry name" value="Globin-like_sf"/>
</dbReference>
<comment type="caution">
    <text evidence="1">The sequence shown here is derived from an EMBL/GenBank/DDBJ whole genome shotgun (WGS) entry which is preliminary data.</text>
</comment>
<sequence length="134" mass="15410">MNTKYDALQVSFGRCLRRPGFIERFYEVLLASHPSIPPMFARTDFRGQRLALRRGISMAISWAAGSTMVRRPMQQMIDVHSRTGRAPVEPALYACWVDCLLQSIGEYDPELTPDLAREWRDAMNKVVSNFAEHY</sequence>
<organism evidence="1 2">
    <name type="scientific">Dyella soli</name>
    <dbReference type="NCBI Taxonomy" id="522319"/>
    <lineage>
        <taxon>Bacteria</taxon>
        <taxon>Pseudomonadati</taxon>
        <taxon>Pseudomonadota</taxon>
        <taxon>Gammaproteobacteria</taxon>
        <taxon>Lysobacterales</taxon>
        <taxon>Rhodanobacteraceae</taxon>
        <taxon>Dyella</taxon>
    </lineage>
</organism>
<dbReference type="Gene3D" id="1.10.490.10">
    <property type="entry name" value="Globins"/>
    <property type="match status" value="1"/>
</dbReference>
<reference evidence="1 2" key="1">
    <citation type="submission" date="2019-02" db="EMBL/GenBank/DDBJ databases">
        <title>Dyella amyloliquefaciens sp. nov., isolated from forest soil.</title>
        <authorList>
            <person name="Gao Z.-H."/>
            <person name="Qiu L.-H."/>
        </authorList>
    </citation>
    <scope>NUCLEOTIDE SEQUENCE [LARGE SCALE GENOMIC DNA]</scope>
    <source>
        <strain evidence="1 2">KACC 12747</strain>
    </source>
</reference>
<dbReference type="InterPro" id="IPR012292">
    <property type="entry name" value="Globin/Proto"/>
</dbReference>
<name>A0A4R0YYU0_9GAMM</name>
<dbReference type="AlphaFoldDB" id="A0A4R0YYU0"/>
<protein>
    <submittedName>
        <fullName evidence="1">Globin</fullName>
    </submittedName>
</protein>
<dbReference type="GO" id="GO:0019825">
    <property type="term" value="F:oxygen binding"/>
    <property type="evidence" value="ECO:0007669"/>
    <property type="project" value="InterPro"/>
</dbReference>
<gene>
    <name evidence="1" type="ORF">EZM97_04260</name>
</gene>
<dbReference type="Proteomes" id="UP000291822">
    <property type="component" value="Unassembled WGS sequence"/>
</dbReference>
<dbReference type="GO" id="GO:0020037">
    <property type="term" value="F:heme binding"/>
    <property type="evidence" value="ECO:0007669"/>
    <property type="project" value="InterPro"/>
</dbReference>
<dbReference type="RefSeq" id="WP_131150653.1">
    <property type="nucleotide sequence ID" value="NZ_SJTG01000001.1"/>
</dbReference>